<accession>A0ABV6UKT2</accession>
<feature type="compositionally biased region" description="Polar residues" evidence="1">
    <location>
        <begin position="248"/>
        <end position="259"/>
    </location>
</feature>
<comment type="caution">
    <text evidence="3">The sequence shown here is derived from an EMBL/GenBank/DDBJ whole genome shotgun (WGS) entry which is preliminary data.</text>
</comment>
<evidence type="ECO:0000256" key="1">
    <source>
        <dbReference type="SAM" id="MobiDB-lite"/>
    </source>
</evidence>
<evidence type="ECO:0000313" key="4">
    <source>
        <dbReference type="Proteomes" id="UP001592528"/>
    </source>
</evidence>
<evidence type="ECO:0000313" key="3">
    <source>
        <dbReference type="EMBL" id="MFC1402059.1"/>
    </source>
</evidence>
<reference evidence="3 4" key="1">
    <citation type="submission" date="2024-09" db="EMBL/GenBank/DDBJ databases">
        <authorList>
            <person name="Lee S.D."/>
        </authorList>
    </citation>
    <scope>NUCLEOTIDE SEQUENCE [LARGE SCALE GENOMIC DNA]</scope>
    <source>
        <strain evidence="3 4">N1-5</strain>
    </source>
</reference>
<keyword evidence="2" id="KW-1133">Transmembrane helix</keyword>
<keyword evidence="2" id="KW-0812">Transmembrane</keyword>
<protein>
    <submittedName>
        <fullName evidence="3">Uncharacterized protein</fullName>
    </submittedName>
</protein>
<organism evidence="3 4">
    <name type="scientific">Streptacidiphilus cavernicola</name>
    <dbReference type="NCBI Taxonomy" id="3342716"/>
    <lineage>
        <taxon>Bacteria</taxon>
        <taxon>Bacillati</taxon>
        <taxon>Actinomycetota</taxon>
        <taxon>Actinomycetes</taxon>
        <taxon>Kitasatosporales</taxon>
        <taxon>Streptomycetaceae</taxon>
        <taxon>Streptacidiphilus</taxon>
    </lineage>
</organism>
<keyword evidence="4" id="KW-1185">Reference proteome</keyword>
<feature type="compositionally biased region" description="Low complexity" evidence="1">
    <location>
        <begin position="13"/>
        <end position="22"/>
    </location>
</feature>
<sequence>MPEDFDTLLSTIATSAGAAARPRGPEAARRRGATRTLRRRVAVSALSAALVAGGIGTALAVGRSGGGPVPPPPAVSPSSSTGTSHPSQGPSRSPSASPAPSTSSAPGDVAPSLSLQLPAELAKGTANQVGFTVSNPGAARTETVTVDLGAPTVGSPTSTTPQERGIVQRQDGSGGAWVSVPVGYTKAGSGNSAADTATYQLSLPAQATVQEQLRVTPVGVESVDFQVTLADGGSAPVTRSRTLPLATPSLTGTGPASVAPGTTSAEFDFTLSNTTTADYSGVGLYLNAAGSTPNCDFTPFATAQWWDGSSWRTVSLSGQWPKLDTIGLGAGQSVAVRTRLVVPATLASCLKRGEVSLIAANGADNPAGGVVSIPTDPDMTVRGDAPFFSIG</sequence>
<feature type="region of interest" description="Disordered" evidence="1">
    <location>
        <begin position="148"/>
        <end position="175"/>
    </location>
</feature>
<proteinExistence type="predicted"/>
<dbReference type="Proteomes" id="UP001592528">
    <property type="component" value="Unassembled WGS sequence"/>
</dbReference>
<feature type="region of interest" description="Disordered" evidence="1">
    <location>
        <begin position="1"/>
        <end position="35"/>
    </location>
</feature>
<dbReference type="EMBL" id="JBHEZZ010000005">
    <property type="protein sequence ID" value="MFC1402059.1"/>
    <property type="molecule type" value="Genomic_DNA"/>
</dbReference>
<gene>
    <name evidence="3" type="ORF">ACEZDJ_12255</name>
</gene>
<keyword evidence="2" id="KW-0472">Membrane</keyword>
<feature type="compositionally biased region" description="Low complexity" evidence="1">
    <location>
        <begin position="76"/>
        <end position="106"/>
    </location>
</feature>
<evidence type="ECO:0000256" key="2">
    <source>
        <dbReference type="SAM" id="Phobius"/>
    </source>
</evidence>
<feature type="region of interest" description="Disordered" evidence="1">
    <location>
        <begin position="233"/>
        <end position="259"/>
    </location>
</feature>
<name>A0ABV6UKT2_9ACTN</name>
<dbReference type="RefSeq" id="WP_051725162.1">
    <property type="nucleotide sequence ID" value="NZ_JBHEZZ010000005.1"/>
</dbReference>
<feature type="transmembrane region" description="Helical" evidence="2">
    <location>
        <begin position="41"/>
        <end position="62"/>
    </location>
</feature>
<feature type="region of interest" description="Disordered" evidence="1">
    <location>
        <begin position="63"/>
        <end position="111"/>
    </location>
</feature>